<dbReference type="EnsemblPlants" id="Solyc10g048130.2.1">
    <property type="protein sequence ID" value="Solyc10g048130.2.1"/>
    <property type="gene ID" value="Solyc10g048130.2"/>
</dbReference>
<evidence type="ECO:0000313" key="1">
    <source>
        <dbReference type="EnsemblPlants" id="Solyc10g048130.2.1"/>
    </source>
</evidence>
<evidence type="ECO:0000313" key="2">
    <source>
        <dbReference type="Proteomes" id="UP000004994"/>
    </source>
</evidence>
<accession>A0A3Q7JAR9</accession>
<dbReference type="Proteomes" id="UP000004994">
    <property type="component" value="Chromosome 10"/>
</dbReference>
<dbReference type="InParanoid" id="A0A3Q7JAR9"/>
<dbReference type="Gramene" id="Solyc10g048130.2.1">
    <property type="protein sequence ID" value="Solyc10g048130.2.1"/>
    <property type="gene ID" value="Solyc10g048130.2"/>
</dbReference>
<keyword evidence="2" id="KW-1185">Reference proteome</keyword>
<proteinExistence type="predicted"/>
<protein>
    <submittedName>
        <fullName evidence="1">Uncharacterized protein</fullName>
    </submittedName>
</protein>
<name>A0A3Q7JAR9_SOLLC</name>
<reference evidence="1" key="2">
    <citation type="submission" date="2019-01" db="UniProtKB">
        <authorList>
            <consortium name="EnsemblPlants"/>
        </authorList>
    </citation>
    <scope>IDENTIFICATION</scope>
    <source>
        <strain evidence="1">cv. Heinz 1706</strain>
    </source>
</reference>
<sequence length="53" mass="6111">SDLLLDYWYVAVNPLLIDRHSLFIILCHMQYVFSFSRTTGAPSSQKSKARSSF</sequence>
<reference evidence="1" key="1">
    <citation type="journal article" date="2012" name="Nature">
        <title>The tomato genome sequence provides insights into fleshy fruit evolution.</title>
        <authorList>
            <consortium name="Tomato Genome Consortium"/>
        </authorList>
    </citation>
    <scope>NUCLEOTIDE SEQUENCE [LARGE SCALE GENOMIC DNA]</scope>
    <source>
        <strain evidence="1">cv. Heinz 1706</strain>
    </source>
</reference>
<dbReference type="AlphaFoldDB" id="A0A3Q7JAR9"/>
<organism evidence="1">
    <name type="scientific">Solanum lycopersicum</name>
    <name type="common">Tomato</name>
    <name type="synonym">Lycopersicon esculentum</name>
    <dbReference type="NCBI Taxonomy" id="4081"/>
    <lineage>
        <taxon>Eukaryota</taxon>
        <taxon>Viridiplantae</taxon>
        <taxon>Streptophyta</taxon>
        <taxon>Embryophyta</taxon>
        <taxon>Tracheophyta</taxon>
        <taxon>Spermatophyta</taxon>
        <taxon>Magnoliopsida</taxon>
        <taxon>eudicotyledons</taxon>
        <taxon>Gunneridae</taxon>
        <taxon>Pentapetalae</taxon>
        <taxon>asterids</taxon>
        <taxon>lamiids</taxon>
        <taxon>Solanales</taxon>
        <taxon>Solanaceae</taxon>
        <taxon>Solanoideae</taxon>
        <taxon>Solaneae</taxon>
        <taxon>Solanum</taxon>
        <taxon>Solanum subgen. Lycopersicon</taxon>
    </lineage>
</organism>